<sequence>MRLTRKRICSALLAAYLLFSLYAAYCVFLKPRRSTASRVSQREKHGREHFTSEVEEWNPWEVDEKNSLQQNSANSLQLLKEKKQQQEQTNLRVQIWGKAAIGLYLWEHIFEGPLEPADVTAQWREGSLKAGKSFFSFITGPSVVPGYFSIESANVVLVLNGREEGKISYATQWLHYIQTLVQTHKLQHVAVVLLGSEQCKNEWIYPYLKSYGGFVELLFLVYDSPLVNEEDIFQWPLGVATYRNFPVVEPSWSMLHTPRLYQCTFLGTIYKNSSREILMEVLKQSGLDKICWISVREEWWPQETNESLRNYQDALLQSDLTLCPLGVNTECYRIYEACAFGQAKAIQVMAFMYYLALCTLRTINKVSPCLEEKQSK</sequence>
<gene>
    <name evidence="1" type="primary">RXYLT1</name>
    <name evidence="1" type="ORF">K3G42_019534</name>
</gene>
<keyword evidence="2" id="KW-1185">Reference proteome</keyword>
<evidence type="ECO:0000313" key="1">
    <source>
        <dbReference type="EMBL" id="KAH8007287.1"/>
    </source>
</evidence>
<reference evidence="1" key="1">
    <citation type="submission" date="2021-08" db="EMBL/GenBank/DDBJ databases">
        <title>The first chromosome-level gecko genome reveals the dynamic sex chromosomes of Neotropical dwarf geckos (Sphaerodactylidae: Sphaerodactylus).</title>
        <authorList>
            <person name="Pinto B.J."/>
            <person name="Keating S.E."/>
            <person name="Gamble T."/>
        </authorList>
    </citation>
    <scope>NUCLEOTIDE SEQUENCE</scope>
    <source>
        <strain evidence="1">TG3544</strain>
    </source>
</reference>
<name>A0ACB8FPT5_9SAUR</name>
<dbReference type="Proteomes" id="UP000827872">
    <property type="component" value="Linkage Group LG06"/>
</dbReference>
<proteinExistence type="predicted"/>
<accession>A0ACB8FPT5</accession>
<protein>
    <submittedName>
        <fullName evidence="1">Ribitol-5-phosphate xylosyltransferase 1</fullName>
    </submittedName>
</protein>
<organism evidence="1 2">
    <name type="scientific">Sphaerodactylus townsendi</name>
    <dbReference type="NCBI Taxonomy" id="933632"/>
    <lineage>
        <taxon>Eukaryota</taxon>
        <taxon>Metazoa</taxon>
        <taxon>Chordata</taxon>
        <taxon>Craniata</taxon>
        <taxon>Vertebrata</taxon>
        <taxon>Euteleostomi</taxon>
        <taxon>Lepidosauria</taxon>
        <taxon>Squamata</taxon>
        <taxon>Bifurcata</taxon>
        <taxon>Gekkota</taxon>
        <taxon>Sphaerodactylidae</taxon>
        <taxon>Sphaerodactylus</taxon>
    </lineage>
</organism>
<dbReference type="EMBL" id="CM037619">
    <property type="protein sequence ID" value="KAH8007287.1"/>
    <property type="molecule type" value="Genomic_DNA"/>
</dbReference>
<comment type="caution">
    <text evidence="1">The sequence shown here is derived from an EMBL/GenBank/DDBJ whole genome shotgun (WGS) entry which is preliminary data.</text>
</comment>
<evidence type="ECO:0000313" key="2">
    <source>
        <dbReference type="Proteomes" id="UP000827872"/>
    </source>
</evidence>